<feature type="transmembrane region" description="Helical" evidence="6">
    <location>
        <begin position="112"/>
        <end position="131"/>
    </location>
</feature>
<feature type="transmembrane region" description="Helical" evidence="6">
    <location>
        <begin position="232"/>
        <end position="254"/>
    </location>
</feature>
<reference evidence="8" key="1">
    <citation type="journal article" date="2019" name="Int. J. Syst. Evol. Microbiol.">
        <title>The Global Catalogue of Microorganisms (GCM) 10K type strain sequencing project: providing services to taxonomists for standard genome sequencing and annotation.</title>
        <authorList>
            <consortium name="The Broad Institute Genomics Platform"/>
            <consortium name="The Broad Institute Genome Sequencing Center for Infectious Disease"/>
            <person name="Wu L."/>
            <person name="Ma J."/>
        </authorList>
    </citation>
    <scope>NUCLEOTIDE SEQUENCE [LARGE SCALE GENOMIC DNA]</scope>
    <source>
        <strain evidence="8">CCUG 60023</strain>
    </source>
</reference>
<evidence type="ECO:0000256" key="5">
    <source>
        <dbReference type="ARBA" id="ARBA00023136"/>
    </source>
</evidence>
<evidence type="ECO:0000313" key="7">
    <source>
        <dbReference type="EMBL" id="MFD0916689.1"/>
    </source>
</evidence>
<evidence type="ECO:0000313" key="8">
    <source>
        <dbReference type="Proteomes" id="UP001597101"/>
    </source>
</evidence>
<evidence type="ECO:0000256" key="4">
    <source>
        <dbReference type="ARBA" id="ARBA00022989"/>
    </source>
</evidence>
<feature type="transmembrane region" description="Helical" evidence="6">
    <location>
        <begin position="74"/>
        <end position="100"/>
    </location>
</feature>
<dbReference type="PANTHER" id="PTHR23291:SF50">
    <property type="entry name" value="PROTEIN LIFEGUARD 4"/>
    <property type="match status" value="1"/>
</dbReference>
<keyword evidence="8" id="KW-1185">Reference proteome</keyword>
<dbReference type="EMBL" id="JBHTJV010000009">
    <property type="protein sequence ID" value="MFD0916689.1"/>
    <property type="molecule type" value="Genomic_DNA"/>
</dbReference>
<evidence type="ECO:0000256" key="3">
    <source>
        <dbReference type="ARBA" id="ARBA00022692"/>
    </source>
</evidence>
<evidence type="ECO:0000256" key="1">
    <source>
        <dbReference type="ARBA" id="ARBA00004141"/>
    </source>
</evidence>
<sequence>MADLREQMRMQTAGTATRADIDQGLRSYMLGIYNYMASALAVTGIAALATANLASTTDRANAVGQVGNTMLTQFGAMVYTSPLKWVIMLAPLAFILVLSFGLQKLSKPAMTGLFYAFATLMGVSMSYIFMIYTPGSIVQTFFVTAAAFGGLSLYGYTTKRSLSGMGTFLMMGLIGLIIAMVVNLFLASSALQFAISAIGVLIFAGLTAWDTQRLKHEYDVVAGHAEMMAKSSIMGALSLYLNFVNMFQFLLSFMGNQE</sequence>
<gene>
    <name evidence="7" type="ORF">ACFQ14_09745</name>
</gene>
<proteinExistence type="inferred from homology"/>
<dbReference type="Pfam" id="PF01027">
    <property type="entry name" value="Bax1-I"/>
    <property type="match status" value="1"/>
</dbReference>
<evidence type="ECO:0000256" key="6">
    <source>
        <dbReference type="RuleBase" id="RU004379"/>
    </source>
</evidence>
<comment type="subcellular location">
    <subcellularLocation>
        <location evidence="1">Membrane</location>
        <topology evidence="1">Multi-pass membrane protein</topology>
    </subcellularLocation>
</comment>
<dbReference type="CDD" id="cd10432">
    <property type="entry name" value="BI-1-like_bacterial"/>
    <property type="match status" value="1"/>
</dbReference>
<dbReference type="RefSeq" id="WP_377212544.1">
    <property type="nucleotide sequence ID" value="NZ_JBHTJV010000009.1"/>
</dbReference>
<dbReference type="InterPro" id="IPR006214">
    <property type="entry name" value="Bax_inhibitor_1-related"/>
</dbReference>
<feature type="transmembrane region" description="Helical" evidence="6">
    <location>
        <begin position="137"/>
        <end position="156"/>
    </location>
</feature>
<organism evidence="7 8">
    <name type="scientific">Pseudahrensia aquimaris</name>
    <dbReference type="NCBI Taxonomy" id="744461"/>
    <lineage>
        <taxon>Bacteria</taxon>
        <taxon>Pseudomonadati</taxon>
        <taxon>Pseudomonadota</taxon>
        <taxon>Alphaproteobacteria</taxon>
        <taxon>Hyphomicrobiales</taxon>
        <taxon>Ahrensiaceae</taxon>
        <taxon>Pseudahrensia</taxon>
    </lineage>
</organism>
<feature type="transmembrane region" description="Helical" evidence="6">
    <location>
        <begin position="193"/>
        <end position="211"/>
    </location>
</feature>
<protein>
    <submittedName>
        <fullName evidence="7">Bax inhibitor-1/YccA family protein</fullName>
    </submittedName>
</protein>
<name>A0ABW3FDZ4_9HYPH</name>
<keyword evidence="3 6" id="KW-0812">Transmembrane</keyword>
<comment type="similarity">
    <text evidence="2 6">Belongs to the BI1 family.</text>
</comment>
<accession>A0ABW3FDZ4</accession>
<comment type="caution">
    <text evidence="7">The sequence shown here is derived from an EMBL/GenBank/DDBJ whole genome shotgun (WGS) entry which is preliminary data.</text>
</comment>
<dbReference type="PANTHER" id="PTHR23291">
    <property type="entry name" value="BAX INHIBITOR-RELATED"/>
    <property type="match status" value="1"/>
</dbReference>
<keyword evidence="5 6" id="KW-0472">Membrane</keyword>
<dbReference type="Proteomes" id="UP001597101">
    <property type="component" value="Unassembled WGS sequence"/>
</dbReference>
<feature type="transmembrane region" description="Helical" evidence="6">
    <location>
        <begin position="168"/>
        <end position="187"/>
    </location>
</feature>
<evidence type="ECO:0000256" key="2">
    <source>
        <dbReference type="ARBA" id="ARBA00010350"/>
    </source>
</evidence>
<feature type="transmembrane region" description="Helical" evidence="6">
    <location>
        <begin position="32"/>
        <end position="54"/>
    </location>
</feature>
<keyword evidence="4 6" id="KW-1133">Transmembrane helix</keyword>